<accession>A0AC61RP60</accession>
<evidence type="ECO:0000313" key="1">
    <source>
        <dbReference type="EMBL" id="TGY88019.1"/>
    </source>
</evidence>
<evidence type="ECO:0000313" key="2">
    <source>
        <dbReference type="Proteomes" id="UP000304953"/>
    </source>
</evidence>
<comment type="caution">
    <text evidence="1">The sequence shown here is derived from an EMBL/GenBank/DDBJ whole genome shotgun (WGS) entry which is preliminary data.</text>
</comment>
<dbReference type="Proteomes" id="UP000304953">
    <property type="component" value="Unassembled WGS sequence"/>
</dbReference>
<protein>
    <submittedName>
        <fullName evidence="1">ABC transporter permease</fullName>
    </submittedName>
</protein>
<gene>
    <name evidence="1" type="ORF">E5329_26175</name>
</gene>
<dbReference type="EMBL" id="SRYA01000106">
    <property type="protein sequence ID" value="TGY88019.1"/>
    <property type="molecule type" value="Genomic_DNA"/>
</dbReference>
<reference evidence="1" key="1">
    <citation type="submission" date="2019-04" db="EMBL/GenBank/DDBJ databases">
        <title>Microbes associate with the intestines of laboratory mice.</title>
        <authorList>
            <person name="Navarre W."/>
            <person name="Wong E."/>
            <person name="Huang K."/>
            <person name="Tropini C."/>
            <person name="Ng K."/>
            <person name="Yu B."/>
        </authorList>
    </citation>
    <scope>NUCLEOTIDE SEQUENCE</scope>
    <source>
        <strain evidence="1">NM01_1-7b</strain>
    </source>
</reference>
<sequence>MSGFLYEVKKIMLWQRGLFYIALVLLFGTVWLALSDNPYDSAMEQHKNEYEWYLEKVKGYCTEESSLYLEQEAERIAKAKERQNSLLENYYDGKISESEYKKESREIEKVLERQNGFEVIYQQYLYICENAGNRCFLQTNGWMGLLGKGTLNFILFLGILLIVTPVFCSEYSCQMDTLILTAREGRKSALYKLIIITTVVLFLSLCISLIEYGFYRFKYGLPDGDYPIQSIRCFAGSSKGMSLLEGYVSIGLLRMFGGVFLAILLMFISVLAKRYAVTLLTGAVSVIIPYIGLSKTSIYRLPLPLPFLLGTDFFAGDIVMSDALTGDEKIIFAEVGTVTLLTLLFVSVLLCTLAVVWILRRNSNRWLMKSGQKKRGAAFVVMLVLALAVTGCSGRGKTGSVVYNSSAGYSVPFGYDCMGYEIIQDAGNFDYSLKNTSTGETYPLARSPMFGVFSDEEEIRAFYVCPPYLYYTTSVMESYVNRVGNHNSDITKVSVVELNLNTFEEKTIFEQITNSGRSLLGIDYEMGDKWKFLDFHHAFFLNDDNLFFIGNDGITKVNRYTRKTVKLDIPANGNISFDGESIFYKNEQGVLTRYDVSSNETYTYENIVADDFCMDEQSIYYVSRTDGGDLYSCGKDGNNKELISHIPAMSVTCDTGNIYILSKESGEEIALPKSH</sequence>
<organism evidence="1 2">
    <name type="scientific">Petralouisia muris</name>
    <dbReference type="NCBI Taxonomy" id="3032872"/>
    <lineage>
        <taxon>Bacteria</taxon>
        <taxon>Bacillati</taxon>
        <taxon>Bacillota</taxon>
        <taxon>Clostridia</taxon>
        <taxon>Lachnospirales</taxon>
        <taxon>Lachnospiraceae</taxon>
        <taxon>Petralouisia</taxon>
    </lineage>
</organism>
<proteinExistence type="predicted"/>
<name>A0AC61RP60_9FIRM</name>
<keyword evidence="2" id="KW-1185">Reference proteome</keyword>